<accession>A0ABR3CIH0</accession>
<dbReference type="SUPFAM" id="SSF51445">
    <property type="entry name" value="(Trans)glycosidases"/>
    <property type="match status" value="1"/>
</dbReference>
<dbReference type="Gene3D" id="3.20.20.300">
    <property type="entry name" value="Glycoside hydrolase, family 3, N-terminal domain"/>
    <property type="match status" value="1"/>
</dbReference>
<feature type="signal peptide" evidence="14">
    <location>
        <begin position="1"/>
        <end position="20"/>
    </location>
</feature>
<dbReference type="Gene3D" id="2.60.40.10">
    <property type="entry name" value="Immunoglobulins"/>
    <property type="match status" value="1"/>
</dbReference>
<reference evidence="16 17" key="1">
    <citation type="submission" date="2024-02" db="EMBL/GenBank/DDBJ databases">
        <title>De novo assembly and annotation of 12 fungi associated with fruit tree decline syndrome in Ontario, Canada.</title>
        <authorList>
            <person name="Sulman M."/>
            <person name="Ellouze W."/>
            <person name="Ilyukhin E."/>
        </authorList>
    </citation>
    <scope>NUCLEOTIDE SEQUENCE [LARGE SCALE GENOMIC DNA]</scope>
    <source>
        <strain evidence="16 17">FDS-637</strain>
    </source>
</reference>
<dbReference type="InterPro" id="IPR001764">
    <property type="entry name" value="Glyco_hydro_3_N"/>
</dbReference>
<evidence type="ECO:0000256" key="5">
    <source>
        <dbReference type="ARBA" id="ARBA00012744"/>
    </source>
</evidence>
<dbReference type="Gene3D" id="3.40.50.1700">
    <property type="entry name" value="Glycoside hydrolase family 3 C-terminal domain"/>
    <property type="match status" value="1"/>
</dbReference>
<dbReference type="Pfam" id="PF01915">
    <property type="entry name" value="Glyco_hydro_3_C"/>
    <property type="match status" value="1"/>
</dbReference>
<evidence type="ECO:0000256" key="4">
    <source>
        <dbReference type="ARBA" id="ARBA00005336"/>
    </source>
</evidence>
<evidence type="ECO:0000256" key="13">
    <source>
        <dbReference type="ARBA" id="ARBA00023326"/>
    </source>
</evidence>
<dbReference type="Pfam" id="PF14310">
    <property type="entry name" value="Fn3-like"/>
    <property type="match status" value="1"/>
</dbReference>
<gene>
    <name evidence="16" type="ORF">SLS55_005243</name>
</gene>
<dbReference type="InterPro" id="IPR013783">
    <property type="entry name" value="Ig-like_fold"/>
</dbReference>
<feature type="domain" description="Fibronectin type III-like" evidence="15">
    <location>
        <begin position="717"/>
        <end position="783"/>
    </location>
</feature>
<comment type="similarity">
    <text evidence="4">Belongs to the glycosyl hydrolase 3 family.</text>
</comment>
<dbReference type="InterPro" id="IPR017853">
    <property type="entry name" value="GH"/>
</dbReference>
<comment type="catalytic activity">
    <reaction evidence="1">
        <text>Hydrolysis of terminal, non-reducing beta-D-glucosyl residues with release of beta-D-glucose.</text>
        <dbReference type="EC" id="3.2.1.21"/>
    </reaction>
</comment>
<keyword evidence="8" id="KW-0378">Hydrolase</keyword>
<keyword evidence="6" id="KW-0964">Secreted</keyword>
<evidence type="ECO:0000256" key="7">
    <source>
        <dbReference type="ARBA" id="ARBA00022729"/>
    </source>
</evidence>
<evidence type="ECO:0000313" key="17">
    <source>
        <dbReference type="Proteomes" id="UP001430584"/>
    </source>
</evidence>
<comment type="caution">
    <text evidence="16">The sequence shown here is derived from an EMBL/GenBank/DDBJ whole genome shotgun (WGS) entry which is preliminary data.</text>
</comment>
<sequence length="794" mass="86715">MRSTAYAVVSALAAAAPACAAENYTWANQPSELQFYGQSPPVYPSPQGSGNTSTAWATAYEKARALVAQLTLDEKSNLTRGYTGTCVGNTGAIPRLGIEPICFADAPDGIRGTDFVSAFPSQLHLATTWDRDLMYAYGKAIGQEYHDKGINVALGPVAGPLGRIARGGRNWEGLSNDPYLAGIGMHQVTRAMQDAGVIAVAKVRPTAFDTHRFLIQSQHFLLNEQEYRRMPNQSHTLPSNGNVAAEPEGHAMSSNVDDKTLHELYAWPFYDALKAGAASVMCSYQRANNSYACQNSKLLNGILKTEMGFEGFVVSDWQAQHTGIASANAGLDVVMPDGGYWGANLTQAVNNKSVTAERLEDMATRVLAAWYLIGQDEDYPEVGVYPDTVQHPIVDVRGEHDKVIREVGTAGHVLVKNVNNTLPLESPKFVAVYGYDAEVKAVPWENVARYGGGYEVNYGWNTFNGTLITGGGSGGASPPYVISPFKAIQDRVIQDHGILRWNFWDVNPHVSATAQVCLVFINAYASESFDRPSLTDEFSDNLVNNVATNCSNTVVVVHSAGVRLVDAWIEHENITAVVFAGIPGQESGHSLVDILYGDVSPSGKLTYTVAKKEEDYGHLLNHTVDESWFPQSDFTEGVYIDYRAFDKDGIEPRFEFGFGLSYSEFEYSNVEVKALDGNTDSFPPEAAIIQGGHPALWDVLFNVTAEVENIGNYTAHEVVQLYVGIPNSPVRQLRGFDRVATESGQKVTATFPLTRRDLSVWNVEAQQWELQSGEYPVWVGASSRDLRLNATLTI</sequence>
<dbReference type="InterPro" id="IPR002772">
    <property type="entry name" value="Glyco_hydro_3_C"/>
</dbReference>
<keyword evidence="13" id="KW-0624">Polysaccharide degradation</keyword>
<dbReference type="Pfam" id="PF00933">
    <property type="entry name" value="Glyco_hydro_3"/>
    <property type="match status" value="2"/>
</dbReference>
<dbReference type="PANTHER" id="PTHR42715:SF5">
    <property type="entry name" value="BETA-GLUCOSIDASE M-RELATED"/>
    <property type="match status" value="1"/>
</dbReference>
<keyword evidence="12" id="KW-0326">Glycosidase</keyword>
<evidence type="ECO:0000259" key="15">
    <source>
        <dbReference type="SMART" id="SM01217"/>
    </source>
</evidence>
<evidence type="ECO:0000256" key="11">
    <source>
        <dbReference type="ARBA" id="ARBA00023277"/>
    </source>
</evidence>
<dbReference type="InterPro" id="IPR050288">
    <property type="entry name" value="Cellulose_deg_GH3"/>
</dbReference>
<comment type="subcellular location">
    <subcellularLocation>
        <location evidence="2">Secreted</location>
    </subcellularLocation>
</comment>
<evidence type="ECO:0000256" key="12">
    <source>
        <dbReference type="ARBA" id="ARBA00023295"/>
    </source>
</evidence>
<proteinExistence type="inferred from homology"/>
<organism evidence="16 17">
    <name type="scientific">Diplodia seriata</name>
    <dbReference type="NCBI Taxonomy" id="420778"/>
    <lineage>
        <taxon>Eukaryota</taxon>
        <taxon>Fungi</taxon>
        <taxon>Dikarya</taxon>
        <taxon>Ascomycota</taxon>
        <taxon>Pezizomycotina</taxon>
        <taxon>Dothideomycetes</taxon>
        <taxon>Dothideomycetes incertae sedis</taxon>
        <taxon>Botryosphaeriales</taxon>
        <taxon>Botryosphaeriaceae</taxon>
        <taxon>Diplodia</taxon>
    </lineage>
</organism>
<dbReference type="EMBL" id="JAJVCZ030000005">
    <property type="protein sequence ID" value="KAL0259506.1"/>
    <property type="molecule type" value="Genomic_DNA"/>
</dbReference>
<evidence type="ECO:0000256" key="14">
    <source>
        <dbReference type="SAM" id="SignalP"/>
    </source>
</evidence>
<dbReference type="PRINTS" id="PR00133">
    <property type="entry name" value="GLHYDRLASE3"/>
</dbReference>
<dbReference type="EC" id="3.2.1.21" evidence="5"/>
<dbReference type="GeneID" id="92009328"/>
<keyword evidence="10" id="KW-0325">Glycoprotein</keyword>
<dbReference type="SMART" id="SM01217">
    <property type="entry name" value="Fn3_like"/>
    <property type="match status" value="1"/>
</dbReference>
<evidence type="ECO:0000256" key="6">
    <source>
        <dbReference type="ARBA" id="ARBA00022525"/>
    </source>
</evidence>
<evidence type="ECO:0000256" key="2">
    <source>
        <dbReference type="ARBA" id="ARBA00004613"/>
    </source>
</evidence>
<keyword evidence="17" id="KW-1185">Reference proteome</keyword>
<protein>
    <recommendedName>
        <fullName evidence="5">beta-glucosidase</fullName>
        <ecNumber evidence="5">3.2.1.21</ecNumber>
    </recommendedName>
</protein>
<evidence type="ECO:0000256" key="3">
    <source>
        <dbReference type="ARBA" id="ARBA00004987"/>
    </source>
</evidence>
<dbReference type="SUPFAM" id="SSF52279">
    <property type="entry name" value="Beta-D-glucan exohydrolase, C-terminal domain"/>
    <property type="match status" value="1"/>
</dbReference>
<evidence type="ECO:0000256" key="9">
    <source>
        <dbReference type="ARBA" id="ARBA00023001"/>
    </source>
</evidence>
<feature type="chain" id="PRO_5045359112" description="beta-glucosidase" evidence="14">
    <location>
        <begin position="21"/>
        <end position="794"/>
    </location>
</feature>
<evidence type="ECO:0000313" key="16">
    <source>
        <dbReference type="EMBL" id="KAL0259506.1"/>
    </source>
</evidence>
<keyword evidence="11" id="KW-0119">Carbohydrate metabolism</keyword>
<dbReference type="InterPro" id="IPR026891">
    <property type="entry name" value="Fn3-like"/>
</dbReference>
<comment type="pathway">
    <text evidence="3">Glycan metabolism; cellulose degradation.</text>
</comment>
<keyword evidence="9" id="KW-0136">Cellulose degradation</keyword>
<dbReference type="Proteomes" id="UP001430584">
    <property type="component" value="Unassembled WGS sequence"/>
</dbReference>
<evidence type="ECO:0000256" key="10">
    <source>
        <dbReference type="ARBA" id="ARBA00023180"/>
    </source>
</evidence>
<dbReference type="RefSeq" id="XP_066632535.1">
    <property type="nucleotide sequence ID" value="XM_066776693.1"/>
</dbReference>
<evidence type="ECO:0000256" key="1">
    <source>
        <dbReference type="ARBA" id="ARBA00000448"/>
    </source>
</evidence>
<dbReference type="InterPro" id="IPR036962">
    <property type="entry name" value="Glyco_hydro_3_N_sf"/>
</dbReference>
<dbReference type="InterPro" id="IPR036881">
    <property type="entry name" value="Glyco_hydro_3_C_sf"/>
</dbReference>
<evidence type="ECO:0000256" key="8">
    <source>
        <dbReference type="ARBA" id="ARBA00022801"/>
    </source>
</evidence>
<dbReference type="PANTHER" id="PTHR42715">
    <property type="entry name" value="BETA-GLUCOSIDASE"/>
    <property type="match status" value="1"/>
</dbReference>
<keyword evidence="7 14" id="KW-0732">Signal</keyword>
<name>A0ABR3CIH0_9PEZI</name>